<keyword evidence="1" id="KW-0732">Signal</keyword>
<reference evidence="2 3" key="1">
    <citation type="submission" date="2018-05" db="EMBL/GenBank/DDBJ databases">
        <title>Complete Genome Sequence of Deinococcus sp. strain 17bor-2.</title>
        <authorList>
            <person name="Srinivasan S."/>
        </authorList>
    </citation>
    <scope>NUCLEOTIDE SEQUENCE [LARGE SCALE GENOMIC DNA]</scope>
    <source>
        <strain evidence="2 3">17bor-2</strain>
    </source>
</reference>
<dbReference type="InterPro" id="IPR011852">
    <property type="entry name" value="TRAP_TAXI"/>
</dbReference>
<organism evidence="2 3">
    <name type="scientific">Deinococcus irradiatisoli</name>
    <dbReference type="NCBI Taxonomy" id="2202254"/>
    <lineage>
        <taxon>Bacteria</taxon>
        <taxon>Thermotogati</taxon>
        <taxon>Deinococcota</taxon>
        <taxon>Deinococci</taxon>
        <taxon>Deinococcales</taxon>
        <taxon>Deinococcaceae</taxon>
        <taxon>Deinococcus</taxon>
    </lineage>
</organism>
<dbReference type="KEGG" id="dez:DKM44_05070"/>
<proteinExistence type="predicted"/>
<protein>
    <submittedName>
        <fullName evidence="2">TRAP transporter substrate-binding protein</fullName>
    </submittedName>
</protein>
<dbReference type="AlphaFoldDB" id="A0A2Z3JCB8"/>
<dbReference type="Pfam" id="PF16868">
    <property type="entry name" value="NMT1_3"/>
    <property type="match status" value="1"/>
</dbReference>
<accession>A0A2Z3JCB8</accession>
<evidence type="ECO:0000256" key="1">
    <source>
        <dbReference type="SAM" id="SignalP"/>
    </source>
</evidence>
<evidence type="ECO:0000313" key="3">
    <source>
        <dbReference type="Proteomes" id="UP000245368"/>
    </source>
</evidence>
<dbReference type="PANTHER" id="PTHR42941">
    <property type="entry name" value="SLL1037 PROTEIN"/>
    <property type="match status" value="1"/>
</dbReference>
<name>A0A2Z3JCB8_9DEIO</name>
<sequence length="325" mass="34671">MRKTHLTAALALLSTLGLASAQKPRVVIATGGIGGVYYYYGTVMAEILSKYAGVDATAIQTAASVDNILLITEKTDPSRNTYYCGLVLPESGLLAYTGQIDRFKDKPATKLRTLFATYPNYLQIVTTKGTGTVLQNLIGKRISLGAPGSGTEIEANLVLEAAKIPLSKFSKVERLGANESGQALADGTIDAYFWSGGLPTGSIAELGQTLSRKGKQLDFIAVPQKGVIAGAFEKAFPGLADVSMLNKKVYNSARSVETLAFWNAFSCSSEMPAELAYNITKATFEHLPDLTAAVQSAKDTTPANALRLSKSKVPYHEGALKYLKK</sequence>
<dbReference type="Gene3D" id="3.40.190.10">
    <property type="entry name" value="Periplasmic binding protein-like II"/>
    <property type="match status" value="2"/>
</dbReference>
<dbReference type="NCBIfam" id="TIGR02122">
    <property type="entry name" value="TRAP_TAXI"/>
    <property type="match status" value="1"/>
</dbReference>
<evidence type="ECO:0000313" key="2">
    <source>
        <dbReference type="EMBL" id="AWN22682.1"/>
    </source>
</evidence>
<gene>
    <name evidence="2" type="ORF">DKM44_05070</name>
</gene>
<feature type="signal peptide" evidence="1">
    <location>
        <begin position="1"/>
        <end position="21"/>
    </location>
</feature>
<dbReference type="EMBL" id="CP029494">
    <property type="protein sequence ID" value="AWN22682.1"/>
    <property type="molecule type" value="Genomic_DNA"/>
</dbReference>
<feature type="chain" id="PRO_5016313893" evidence="1">
    <location>
        <begin position="22"/>
        <end position="325"/>
    </location>
</feature>
<dbReference type="RefSeq" id="WP_109825966.1">
    <property type="nucleotide sequence ID" value="NZ_CP029494.1"/>
</dbReference>
<dbReference type="OrthoDB" id="9776669at2"/>
<dbReference type="SUPFAM" id="SSF53850">
    <property type="entry name" value="Periplasmic binding protein-like II"/>
    <property type="match status" value="1"/>
</dbReference>
<dbReference type="PANTHER" id="PTHR42941:SF1">
    <property type="entry name" value="SLL1037 PROTEIN"/>
    <property type="match status" value="1"/>
</dbReference>
<dbReference type="Proteomes" id="UP000245368">
    <property type="component" value="Chromosome"/>
</dbReference>
<keyword evidence="3" id="KW-1185">Reference proteome</keyword>